<evidence type="ECO:0000256" key="7">
    <source>
        <dbReference type="ARBA" id="ARBA00023128"/>
    </source>
</evidence>
<comment type="subcellular location">
    <subcellularLocation>
        <location evidence="1 9">Mitochondrion inner membrane</location>
        <topology evidence="1 9">Multi-pass membrane protein</topology>
    </subcellularLocation>
</comment>
<dbReference type="GO" id="GO:0005743">
    <property type="term" value="C:mitochondrial inner membrane"/>
    <property type="evidence" value="ECO:0007669"/>
    <property type="project" value="UniProtKB-SubCell"/>
</dbReference>
<accession>A0AAE0J2K4</accession>
<keyword evidence="8" id="KW-0472">Membrane</keyword>
<proteinExistence type="inferred from homology"/>
<evidence type="ECO:0000256" key="2">
    <source>
        <dbReference type="ARBA" id="ARBA00006416"/>
    </source>
</evidence>
<keyword evidence="5 9" id="KW-0999">Mitochondrion inner membrane</keyword>
<evidence type="ECO:0000256" key="8">
    <source>
        <dbReference type="ARBA" id="ARBA00023136"/>
    </source>
</evidence>
<name>A0AAE0J2K4_9PEZI</name>
<evidence type="ECO:0000256" key="9">
    <source>
        <dbReference type="RuleBase" id="RU363100"/>
    </source>
</evidence>
<gene>
    <name evidence="10" type="ORF">B0T19DRAFT_407461</name>
</gene>
<keyword evidence="4" id="KW-0812">Transmembrane</keyword>
<evidence type="ECO:0000313" key="11">
    <source>
        <dbReference type="Proteomes" id="UP001286456"/>
    </source>
</evidence>
<keyword evidence="7 9" id="KW-0496">Mitochondrion</keyword>
<dbReference type="AlphaFoldDB" id="A0AAE0J2K4"/>
<keyword evidence="3 9" id="KW-0813">Transport</keyword>
<dbReference type="Proteomes" id="UP001286456">
    <property type="component" value="Unassembled WGS sequence"/>
</dbReference>
<reference evidence="10" key="1">
    <citation type="journal article" date="2023" name="Mol. Phylogenet. Evol.">
        <title>Genome-scale phylogeny and comparative genomics of the fungal order Sordariales.</title>
        <authorList>
            <person name="Hensen N."/>
            <person name="Bonometti L."/>
            <person name="Westerberg I."/>
            <person name="Brannstrom I.O."/>
            <person name="Guillou S."/>
            <person name="Cros-Aarteil S."/>
            <person name="Calhoun S."/>
            <person name="Haridas S."/>
            <person name="Kuo A."/>
            <person name="Mondo S."/>
            <person name="Pangilinan J."/>
            <person name="Riley R."/>
            <person name="LaButti K."/>
            <person name="Andreopoulos B."/>
            <person name="Lipzen A."/>
            <person name="Chen C."/>
            <person name="Yan M."/>
            <person name="Daum C."/>
            <person name="Ng V."/>
            <person name="Clum A."/>
            <person name="Steindorff A."/>
            <person name="Ohm R.A."/>
            <person name="Martin F."/>
            <person name="Silar P."/>
            <person name="Natvig D.O."/>
            <person name="Lalanne C."/>
            <person name="Gautier V."/>
            <person name="Ament-Velasquez S.L."/>
            <person name="Kruys A."/>
            <person name="Hutchinson M.I."/>
            <person name="Powell A.J."/>
            <person name="Barry K."/>
            <person name="Miller A.N."/>
            <person name="Grigoriev I.V."/>
            <person name="Debuchy R."/>
            <person name="Gladieux P."/>
            <person name="Hiltunen Thoren M."/>
            <person name="Johannesson H."/>
        </authorList>
    </citation>
    <scope>NUCLEOTIDE SEQUENCE</scope>
    <source>
        <strain evidence="10">SMH4131-1</strain>
    </source>
</reference>
<dbReference type="GO" id="GO:0006850">
    <property type="term" value="P:pyruvate import into mitochondria"/>
    <property type="evidence" value="ECO:0007669"/>
    <property type="project" value="InterPro"/>
</dbReference>
<dbReference type="PANTHER" id="PTHR14154">
    <property type="entry name" value="UPF0041 BRAIN PROTEIN 44-RELATED"/>
    <property type="match status" value="1"/>
</dbReference>
<comment type="similarity">
    <text evidence="2 9">Belongs to the mitochondrial pyruvate carrier (MPC) (TC 2.A.105) family.</text>
</comment>
<sequence>MAAFVKAINAKIRSNKYTDYVCSTHFWGPVSNFGIPVAAVMDTQKSPDLISGNMTFALCIYSATFMRYSMAVTPANYLLLGCHFINECAQLTQGYRYLQYHNWGGKEKAALAGAVDASKEKAKEIEAKIESAIRK</sequence>
<protein>
    <recommendedName>
        <fullName evidence="9">Mitochondrial pyruvate carrier</fullName>
    </recommendedName>
</protein>
<comment type="function">
    <text evidence="9">Mediates the uptake of pyruvate into mitochondria.</text>
</comment>
<comment type="caution">
    <text evidence="10">The sequence shown here is derived from an EMBL/GenBank/DDBJ whole genome shotgun (WGS) entry which is preliminary data.</text>
</comment>
<dbReference type="InterPro" id="IPR005336">
    <property type="entry name" value="MPC"/>
</dbReference>
<evidence type="ECO:0000256" key="4">
    <source>
        <dbReference type="ARBA" id="ARBA00022692"/>
    </source>
</evidence>
<evidence type="ECO:0000256" key="1">
    <source>
        <dbReference type="ARBA" id="ARBA00004448"/>
    </source>
</evidence>
<keyword evidence="6" id="KW-1133">Transmembrane helix</keyword>
<evidence type="ECO:0000256" key="5">
    <source>
        <dbReference type="ARBA" id="ARBA00022792"/>
    </source>
</evidence>
<dbReference type="EMBL" id="JAUEPO010000001">
    <property type="protein sequence ID" value="KAK3335782.1"/>
    <property type="molecule type" value="Genomic_DNA"/>
</dbReference>
<dbReference type="Pfam" id="PF03650">
    <property type="entry name" value="MPC"/>
    <property type="match status" value="1"/>
</dbReference>
<evidence type="ECO:0000256" key="6">
    <source>
        <dbReference type="ARBA" id="ARBA00022989"/>
    </source>
</evidence>
<organism evidence="10 11">
    <name type="scientific">Cercophora scortea</name>
    <dbReference type="NCBI Taxonomy" id="314031"/>
    <lineage>
        <taxon>Eukaryota</taxon>
        <taxon>Fungi</taxon>
        <taxon>Dikarya</taxon>
        <taxon>Ascomycota</taxon>
        <taxon>Pezizomycotina</taxon>
        <taxon>Sordariomycetes</taxon>
        <taxon>Sordariomycetidae</taxon>
        <taxon>Sordariales</taxon>
        <taxon>Lasiosphaeriaceae</taxon>
        <taxon>Cercophora</taxon>
    </lineage>
</organism>
<evidence type="ECO:0000313" key="10">
    <source>
        <dbReference type="EMBL" id="KAK3335782.1"/>
    </source>
</evidence>
<evidence type="ECO:0000256" key="3">
    <source>
        <dbReference type="ARBA" id="ARBA00022448"/>
    </source>
</evidence>
<keyword evidence="11" id="KW-1185">Reference proteome</keyword>
<reference evidence="10" key="2">
    <citation type="submission" date="2023-06" db="EMBL/GenBank/DDBJ databases">
        <authorList>
            <consortium name="Lawrence Berkeley National Laboratory"/>
            <person name="Haridas S."/>
            <person name="Hensen N."/>
            <person name="Bonometti L."/>
            <person name="Westerberg I."/>
            <person name="Brannstrom I.O."/>
            <person name="Guillou S."/>
            <person name="Cros-Aarteil S."/>
            <person name="Calhoun S."/>
            <person name="Kuo A."/>
            <person name="Mondo S."/>
            <person name="Pangilinan J."/>
            <person name="Riley R."/>
            <person name="Labutti K."/>
            <person name="Andreopoulos B."/>
            <person name="Lipzen A."/>
            <person name="Chen C."/>
            <person name="Yanf M."/>
            <person name="Daum C."/>
            <person name="Ng V."/>
            <person name="Clum A."/>
            <person name="Steindorff A."/>
            <person name="Ohm R."/>
            <person name="Martin F."/>
            <person name="Silar P."/>
            <person name="Natvig D."/>
            <person name="Lalanne C."/>
            <person name="Gautier V."/>
            <person name="Ament-Velasquez S.L."/>
            <person name="Kruys A."/>
            <person name="Hutchinson M.I."/>
            <person name="Powell A.J."/>
            <person name="Barry K."/>
            <person name="Miller A.N."/>
            <person name="Grigoriev I.V."/>
            <person name="Debuchy R."/>
            <person name="Gladieux P."/>
            <person name="Thoren M.H."/>
            <person name="Johannesson H."/>
        </authorList>
    </citation>
    <scope>NUCLEOTIDE SEQUENCE</scope>
    <source>
        <strain evidence="10">SMH4131-1</strain>
    </source>
</reference>